<dbReference type="KEGG" id="loa:LOAG_04325"/>
<dbReference type="FunCoup" id="A0A1S0U2E1">
    <property type="interactions" value="127"/>
</dbReference>
<proteinExistence type="predicted"/>
<dbReference type="CTD" id="9941722"/>
<dbReference type="Gene3D" id="1.20.1280.290">
    <property type="match status" value="1"/>
</dbReference>
<evidence type="ECO:0000256" key="1">
    <source>
        <dbReference type="SAM" id="Phobius"/>
    </source>
</evidence>
<feature type="transmembrane region" description="Helical" evidence="1">
    <location>
        <begin position="98"/>
        <end position="119"/>
    </location>
</feature>
<organism evidence="2">
    <name type="scientific">Loa loa</name>
    <name type="common">Eye worm</name>
    <name type="synonym">Filaria loa</name>
    <dbReference type="NCBI Taxonomy" id="7209"/>
    <lineage>
        <taxon>Eukaryota</taxon>
        <taxon>Metazoa</taxon>
        <taxon>Ecdysozoa</taxon>
        <taxon>Nematoda</taxon>
        <taxon>Chromadorea</taxon>
        <taxon>Rhabditida</taxon>
        <taxon>Spirurina</taxon>
        <taxon>Spiruromorpha</taxon>
        <taxon>Filarioidea</taxon>
        <taxon>Onchocercidae</taxon>
        <taxon>Loa</taxon>
    </lineage>
</organism>
<dbReference type="InParanoid" id="A0A1S0U2E1"/>
<dbReference type="AlphaFoldDB" id="A0A1S0U2E1"/>
<reference evidence="2" key="1">
    <citation type="submission" date="2012-04" db="EMBL/GenBank/DDBJ databases">
        <title>The Genome Sequence of Loa loa.</title>
        <authorList>
            <consortium name="The Broad Institute Genome Sequencing Platform"/>
            <consortium name="Broad Institute Genome Sequencing Center for Infectious Disease"/>
            <person name="Nutman T.B."/>
            <person name="Fink D.L."/>
            <person name="Russ C."/>
            <person name="Young S."/>
            <person name="Zeng Q."/>
            <person name="Gargeya S."/>
            <person name="Alvarado L."/>
            <person name="Berlin A."/>
            <person name="Chapman S.B."/>
            <person name="Chen Z."/>
            <person name="Freedman E."/>
            <person name="Gellesch M."/>
            <person name="Goldberg J."/>
            <person name="Griggs A."/>
            <person name="Gujja S."/>
            <person name="Heilman E.R."/>
            <person name="Heiman D."/>
            <person name="Howarth C."/>
            <person name="Mehta T."/>
            <person name="Neiman D."/>
            <person name="Pearson M."/>
            <person name="Roberts A."/>
            <person name="Saif S."/>
            <person name="Shea T."/>
            <person name="Shenoy N."/>
            <person name="Sisk P."/>
            <person name="Stolte C."/>
            <person name="Sykes S."/>
            <person name="White J."/>
            <person name="Yandava C."/>
            <person name="Haas B."/>
            <person name="Henn M.R."/>
            <person name="Nusbaum C."/>
            <person name="Birren B."/>
        </authorList>
    </citation>
    <scope>NUCLEOTIDE SEQUENCE [LARGE SCALE GENOMIC DNA]</scope>
</reference>
<sequence length="137" mass="15361">MFYRTEKTKLLQLLCLITTVLATIFLWGQMLRFEDGKTFIGSVASCSQTIGSLAYLFLIHRAIKQKVIDFIPFGSVALAWVLGVHTVIYSIGIRNIHLLIANGTFMVLDGLLLLMFFIYPTKAPKTKLNNSFPSTSI</sequence>
<dbReference type="OMA" id="CPYLIYK"/>
<name>A0A1S0U2E1_LOALO</name>
<protein>
    <recommendedName>
        <fullName evidence="3">Sugar transporter SWEET1</fullName>
    </recommendedName>
</protein>
<keyword evidence="1" id="KW-1133">Transmembrane helix</keyword>
<dbReference type="OrthoDB" id="409725at2759"/>
<feature type="transmembrane region" description="Helical" evidence="1">
    <location>
        <begin position="70"/>
        <end position="92"/>
    </location>
</feature>
<keyword evidence="1" id="KW-0472">Membrane</keyword>
<evidence type="ECO:0000313" key="2">
    <source>
        <dbReference type="EMBL" id="EFO24165.1"/>
    </source>
</evidence>
<dbReference type="GeneID" id="9941722"/>
<accession>A0A1S0U2E1</accession>
<feature type="transmembrane region" description="Helical" evidence="1">
    <location>
        <begin position="38"/>
        <end position="58"/>
    </location>
</feature>
<keyword evidence="1" id="KW-0812">Transmembrane</keyword>
<evidence type="ECO:0008006" key="3">
    <source>
        <dbReference type="Google" id="ProtNLM"/>
    </source>
</evidence>
<dbReference type="EMBL" id="JH712139">
    <property type="protein sequence ID" value="EFO24165.1"/>
    <property type="molecule type" value="Genomic_DNA"/>
</dbReference>
<gene>
    <name evidence="2" type="ORF">LOAG_04325</name>
</gene>
<dbReference type="RefSeq" id="XP_003139905.1">
    <property type="nucleotide sequence ID" value="XM_003139857.1"/>
</dbReference>